<name>A0A3M8AFA7_9MICO</name>
<dbReference type="AlphaFoldDB" id="A0A3M8AFA7"/>
<accession>A0A3M8AFA7</accession>
<feature type="chain" id="PRO_5018135238" evidence="2">
    <location>
        <begin position="29"/>
        <end position="106"/>
    </location>
</feature>
<keyword evidence="2" id="KW-0732">Signal</keyword>
<organism evidence="3 4">
    <name type="scientific">Agromyces tardus</name>
    <dbReference type="NCBI Taxonomy" id="2583849"/>
    <lineage>
        <taxon>Bacteria</taxon>
        <taxon>Bacillati</taxon>
        <taxon>Actinomycetota</taxon>
        <taxon>Actinomycetes</taxon>
        <taxon>Micrococcales</taxon>
        <taxon>Microbacteriaceae</taxon>
        <taxon>Agromyces</taxon>
    </lineage>
</organism>
<dbReference type="EMBL" id="RHHB01000013">
    <property type="protein sequence ID" value="RNB49904.1"/>
    <property type="molecule type" value="Genomic_DNA"/>
</dbReference>
<keyword evidence="4" id="KW-1185">Reference proteome</keyword>
<feature type="signal peptide" evidence="2">
    <location>
        <begin position="1"/>
        <end position="28"/>
    </location>
</feature>
<evidence type="ECO:0000256" key="2">
    <source>
        <dbReference type="SAM" id="SignalP"/>
    </source>
</evidence>
<protein>
    <submittedName>
        <fullName evidence="3">Uncharacterized protein</fullName>
    </submittedName>
</protein>
<evidence type="ECO:0000313" key="4">
    <source>
        <dbReference type="Proteomes" id="UP000275048"/>
    </source>
</evidence>
<proteinExistence type="predicted"/>
<evidence type="ECO:0000313" key="3">
    <source>
        <dbReference type="EMBL" id="RNB49904.1"/>
    </source>
</evidence>
<sequence>MEHTQNTRTALAGLVLIAAAGLASCATAPAPEWGQTPAGHRQLVRASADRYVEELLDRVDMHLRIVRASADRYVDELVDRARTAFCEPSTPEPAPVPADPSLCAAG</sequence>
<reference evidence="3 4" key="1">
    <citation type="submission" date="2018-10" db="EMBL/GenBank/DDBJ databases">
        <title>Isolation, diversity and antibacterial activity of antinobacteria from the wheat rhizosphere soil.</title>
        <authorList>
            <person name="Sun T."/>
        </authorList>
    </citation>
    <scope>NUCLEOTIDE SEQUENCE [LARGE SCALE GENOMIC DNA]</scope>
    <source>
        <strain evidence="3 4">SJ-23</strain>
    </source>
</reference>
<gene>
    <name evidence="3" type="ORF">EDM22_09030</name>
</gene>
<dbReference type="RefSeq" id="WP_122936731.1">
    <property type="nucleotide sequence ID" value="NZ_JBHSNT010000051.1"/>
</dbReference>
<dbReference type="Proteomes" id="UP000275048">
    <property type="component" value="Unassembled WGS sequence"/>
</dbReference>
<feature type="region of interest" description="Disordered" evidence="1">
    <location>
        <begin position="86"/>
        <end position="106"/>
    </location>
</feature>
<evidence type="ECO:0000256" key="1">
    <source>
        <dbReference type="SAM" id="MobiDB-lite"/>
    </source>
</evidence>
<comment type="caution">
    <text evidence="3">The sequence shown here is derived from an EMBL/GenBank/DDBJ whole genome shotgun (WGS) entry which is preliminary data.</text>
</comment>